<sequence length="170" mass="18639">MSASRIHHVQIPIQPYVAQTNSSTGQRCQHRLKRTYVPSKLRPFDTILQGLVSTAVKVVSLRHLGLNARLDSGLLLVGSQIRIKCVGFRYLELDFSPDSLSFARKVFLVINSHSIGGISPSYETRMCETGPESTIAGRSPSTKDPIEEDRSREGGFAALRNLTTIADDGG</sequence>
<organism evidence="2 3">
    <name type="scientific">Phialocephala subalpina</name>
    <dbReference type="NCBI Taxonomy" id="576137"/>
    <lineage>
        <taxon>Eukaryota</taxon>
        <taxon>Fungi</taxon>
        <taxon>Dikarya</taxon>
        <taxon>Ascomycota</taxon>
        <taxon>Pezizomycotina</taxon>
        <taxon>Leotiomycetes</taxon>
        <taxon>Helotiales</taxon>
        <taxon>Mollisiaceae</taxon>
        <taxon>Phialocephala</taxon>
        <taxon>Phialocephala fortinii species complex</taxon>
    </lineage>
</organism>
<dbReference type="EMBL" id="FJOG01000018">
    <property type="protein sequence ID" value="CZR61502.1"/>
    <property type="molecule type" value="Genomic_DNA"/>
</dbReference>
<evidence type="ECO:0000313" key="2">
    <source>
        <dbReference type="EMBL" id="CZR61502.1"/>
    </source>
</evidence>
<gene>
    <name evidence="2" type="ORF">PAC_11399</name>
</gene>
<keyword evidence="3" id="KW-1185">Reference proteome</keyword>
<evidence type="ECO:0000313" key="3">
    <source>
        <dbReference type="Proteomes" id="UP000184330"/>
    </source>
</evidence>
<dbReference type="Proteomes" id="UP000184330">
    <property type="component" value="Unassembled WGS sequence"/>
</dbReference>
<dbReference type="AlphaFoldDB" id="A0A1L7X915"/>
<accession>A0A1L7X915</accession>
<proteinExistence type="predicted"/>
<evidence type="ECO:0000256" key="1">
    <source>
        <dbReference type="SAM" id="MobiDB-lite"/>
    </source>
</evidence>
<protein>
    <submittedName>
        <fullName evidence="2">Uncharacterized protein</fullName>
    </submittedName>
</protein>
<feature type="region of interest" description="Disordered" evidence="1">
    <location>
        <begin position="129"/>
        <end position="152"/>
    </location>
</feature>
<reference evidence="2 3" key="1">
    <citation type="submission" date="2016-03" db="EMBL/GenBank/DDBJ databases">
        <authorList>
            <person name="Ploux O."/>
        </authorList>
    </citation>
    <scope>NUCLEOTIDE SEQUENCE [LARGE SCALE GENOMIC DNA]</scope>
    <source>
        <strain evidence="2 3">UAMH 11012</strain>
    </source>
</reference>
<name>A0A1L7X915_9HELO</name>